<evidence type="ECO:0000256" key="9">
    <source>
        <dbReference type="ARBA" id="ARBA00022989"/>
    </source>
</evidence>
<comment type="catalytic activity">
    <reaction evidence="1 12">
        <text>a long-chain primary fatty alcohol + O2 = a long-chain fatty aldehyde + H2O2</text>
        <dbReference type="Rhea" id="RHEA:22756"/>
        <dbReference type="ChEBI" id="CHEBI:15379"/>
        <dbReference type="ChEBI" id="CHEBI:16240"/>
        <dbReference type="ChEBI" id="CHEBI:17176"/>
        <dbReference type="ChEBI" id="CHEBI:77396"/>
        <dbReference type="EC" id="1.1.3.20"/>
    </reaction>
</comment>
<evidence type="ECO:0000256" key="4">
    <source>
        <dbReference type="ARBA" id="ARBA00010790"/>
    </source>
</evidence>
<evidence type="ECO:0000256" key="5">
    <source>
        <dbReference type="ARBA" id="ARBA00013125"/>
    </source>
</evidence>
<accession>A0A5M3Z494</accession>
<dbReference type="InterPro" id="IPR000172">
    <property type="entry name" value="GMC_OxRdtase_N"/>
</dbReference>
<evidence type="ECO:0000256" key="8">
    <source>
        <dbReference type="ARBA" id="ARBA00022827"/>
    </source>
</evidence>
<reference evidence="15 16" key="1">
    <citation type="submission" date="2020-01" db="EMBL/GenBank/DDBJ databases">
        <title>Aspergillus terreus IFO 6365 whole genome shotgun sequence.</title>
        <authorList>
            <person name="Kanamasa S."/>
            <person name="Takahashi H."/>
        </authorList>
    </citation>
    <scope>NUCLEOTIDE SEQUENCE [LARGE SCALE GENOMIC DNA]</scope>
    <source>
        <strain evidence="15 16">IFO 6365</strain>
    </source>
</reference>
<evidence type="ECO:0000256" key="11">
    <source>
        <dbReference type="ARBA" id="ARBA00023136"/>
    </source>
</evidence>
<evidence type="ECO:0000259" key="14">
    <source>
        <dbReference type="Pfam" id="PF05199"/>
    </source>
</evidence>
<evidence type="ECO:0000256" key="2">
    <source>
        <dbReference type="ARBA" id="ARBA00003842"/>
    </source>
</evidence>
<proteinExistence type="inferred from homology"/>
<feature type="domain" description="Glucose-methanol-choline oxidoreductase N-terminal" evidence="13">
    <location>
        <begin position="269"/>
        <end position="494"/>
    </location>
</feature>
<keyword evidence="9" id="KW-1133">Transmembrane helix</keyword>
<sequence>MADQAVAYTPLDVALPPVPTTEVFSELQWTTLLALADTVIPSITPSAPKSRVAKVISQSEYDAVHSDLVARIHAPNASELATQYLEEHASSNPGFRDGIQRLFANYVHQEGRNGIRLILTALNTKAGSLILTGSITPIQDQPLEYREQVFRGWETSRLRPLRAVYRALSGICKRTWIVSSPTICPVIGFPRVPVHGKPEDGFPYQFLQIPPGDEPETIETDVVIVGSGCGGGVTAKNLAEAGHKVLVVEKAYQYSSRHFPMGFNEGLNSMFEASAATGTDDGTMGLFAGSTWGGGGTVNWSASLQTQGYVRQEWANAGLPFFTSFEFQRCLDRVCDRMGVSAEHQDHNFQNRMLLEGARKLGYAAKPVPQNTGGTGHYCGHCTMGCHSTGKKGPTESWLADAAKAGATFMEGFRVDKVLFDNTKGGQVASGVEGTWTSRDSYLGLSGEGARKRKVIVKAKKVVVACGSLQSPLLLLRSGLKNAQIGRNLYLHPVVLAAAVFEEETRPWEGACLTTVVNELEDQDGKGHGVKIECVTMLPPAFLPAFPWRDGLDYKKFVAKLPHMGGFIMLTRDRDSGRVYPDPVDGRCRVDYSVSSYDRNHMVEALAASAKIAYISGAKEFHTSCRGLPPFIRPAEADADDAEGTNNAALQSWLAELRRKALEPERTLFACAHQMGSCRMGKSPRSSVVDPDCQVWGTKGLYVMDASVFPSASGVNPMVTNMAIADFASRGLAKTLSKEKKEKEGVPVARL</sequence>
<dbReference type="InterPro" id="IPR012400">
    <property type="entry name" value="Long_Oxdase"/>
</dbReference>
<gene>
    <name evidence="15" type="ORF">ATEIFO6365_0005015000</name>
</gene>
<evidence type="ECO:0000256" key="10">
    <source>
        <dbReference type="ARBA" id="ARBA00023002"/>
    </source>
</evidence>
<dbReference type="EMBL" id="BLJY01000005">
    <property type="protein sequence ID" value="GFF15960.1"/>
    <property type="molecule type" value="Genomic_DNA"/>
</dbReference>
<dbReference type="OrthoDB" id="269227at2759"/>
<dbReference type="AlphaFoldDB" id="A0A5M3Z494"/>
<evidence type="ECO:0000259" key="13">
    <source>
        <dbReference type="Pfam" id="PF00732"/>
    </source>
</evidence>
<dbReference type="PANTHER" id="PTHR46056">
    <property type="entry name" value="LONG-CHAIN-ALCOHOL OXIDASE"/>
    <property type="match status" value="1"/>
</dbReference>
<keyword evidence="16" id="KW-1185">Reference proteome</keyword>
<evidence type="ECO:0000256" key="7">
    <source>
        <dbReference type="ARBA" id="ARBA00022692"/>
    </source>
</evidence>
<feature type="domain" description="Glucose-methanol-choline oxidoreductase C-terminal" evidence="14">
    <location>
        <begin position="586"/>
        <end position="725"/>
    </location>
</feature>
<evidence type="ECO:0000256" key="12">
    <source>
        <dbReference type="PIRNR" id="PIRNR028937"/>
    </source>
</evidence>
<dbReference type="GO" id="GO:0050660">
    <property type="term" value="F:flavin adenine dinucleotide binding"/>
    <property type="evidence" value="ECO:0007669"/>
    <property type="project" value="InterPro"/>
</dbReference>
<evidence type="ECO:0000313" key="15">
    <source>
        <dbReference type="EMBL" id="GFF15960.1"/>
    </source>
</evidence>
<dbReference type="Gene3D" id="3.50.50.60">
    <property type="entry name" value="FAD/NAD(P)-binding domain"/>
    <property type="match status" value="2"/>
</dbReference>
<comment type="caution">
    <text evidence="15">The sequence shown here is derived from an EMBL/GenBank/DDBJ whole genome shotgun (WGS) entry which is preliminary data.</text>
</comment>
<dbReference type="PIRSF" id="PIRSF028937">
    <property type="entry name" value="Lg_Ch_AO"/>
    <property type="match status" value="1"/>
</dbReference>
<name>A0A5M3Z494_ASPTE</name>
<evidence type="ECO:0000256" key="1">
    <source>
        <dbReference type="ARBA" id="ARBA00000920"/>
    </source>
</evidence>
<keyword evidence="6" id="KW-0285">Flavoprotein</keyword>
<comment type="function">
    <text evidence="2">Long-chain fatty alcohol oxidase involved in the omega-oxidation pathway of lipid degradation.</text>
</comment>
<dbReference type="SUPFAM" id="SSF51905">
    <property type="entry name" value="FAD/NAD(P)-binding domain"/>
    <property type="match status" value="1"/>
</dbReference>
<dbReference type="Pfam" id="PF05199">
    <property type="entry name" value="GMC_oxred_C"/>
    <property type="match status" value="1"/>
</dbReference>
<keyword evidence="8" id="KW-0274">FAD</keyword>
<dbReference type="Pfam" id="PF00732">
    <property type="entry name" value="GMC_oxred_N"/>
    <property type="match status" value="1"/>
</dbReference>
<keyword evidence="10 12" id="KW-0560">Oxidoreductase</keyword>
<keyword evidence="11" id="KW-0472">Membrane</keyword>
<dbReference type="EC" id="1.1.3.20" evidence="5 12"/>
<comment type="subcellular location">
    <subcellularLocation>
        <location evidence="3">Membrane</location>
    </subcellularLocation>
</comment>
<dbReference type="Proteomes" id="UP000452235">
    <property type="component" value="Unassembled WGS sequence"/>
</dbReference>
<dbReference type="InterPro" id="IPR007867">
    <property type="entry name" value="GMC_OxRtase_C"/>
</dbReference>
<organism evidence="15 16">
    <name type="scientific">Aspergillus terreus</name>
    <dbReference type="NCBI Taxonomy" id="33178"/>
    <lineage>
        <taxon>Eukaryota</taxon>
        <taxon>Fungi</taxon>
        <taxon>Dikarya</taxon>
        <taxon>Ascomycota</taxon>
        <taxon>Pezizomycotina</taxon>
        <taxon>Eurotiomycetes</taxon>
        <taxon>Eurotiomycetidae</taxon>
        <taxon>Eurotiales</taxon>
        <taxon>Aspergillaceae</taxon>
        <taxon>Aspergillus</taxon>
        <taxon>Aspergillus subgen. Circumdati</taxon>
    </lineage>
</organism>
<evidence type="ECO:0000313" key="16">
    <source>
        <dbReference type="Proteomes" id="UP000452235"/>
    </source>
</evidence>
<evidence type="ECO:0000256" key="3">
    <source>
        <dbReference type="ARBA" id="ARBA00004370"/>
    </source>
</evidence>
<comment type="similarity">
    <text evidence="4 12">Belongs to the GMC oxidoreductase family.</text>
</comment>
<dbReference type="VEuPathDB" id="FungiDB:ATEG_05086"/>
<evidence type="ECO:0000256" key="6">
    <source>
        <dbReference type="ARBA" id="ARBA00022630"/>
    </source>
</evidence>
<dbReference type="GO" id="GO:0046577">
    <property type="term" value="F:long-chain-alcohol oxidase activity"/>
    <property type="evidence" value="ECO:0007669"/>
    <property type="project" value="UniProtKB-EC"/>
</dbReference>
<dbReference type="PANTHER" id="PTHR46056:SF12">
    <property type="entry name" value="LONG-CHAIN-ALCOHOL OXIDASE"/>
    <property type="match status" value="1"/>
</dbReference>
<protein>
    <recommendedName>
        <fullName evidence="5 12">Long-chain-alcohol oxidase</fullName>
        <ecNumber evidence="5 12">1.1.3.20</ecNumber>
    </recommendedName>
</protein>
<dbReference type="InterPro" id="IPR036188">
    <property type="entry name" value="FAD/NAD-bd_sf"/>
</dbReference>
<dbReference type="GO" id="GO:0016020">
    <property type="term" value="C:membrane"/>
    <property type="evidence" value="ECO:0007669"/>
    <property type="project" value="UniProtKB-SubCell"/>
</dbReference>
<keyword evidence="7" id="KW-0812">Transmembrane</keyword>